<reference evidence="2 3" key="1">
    <citation type="submission" date="2020-05" db="EMBL/GenBank/DDBJ databases">
        <authorList>
            <person name="Casaregola S."/>
            <person name="Devillers H."/>
            <person name="Grondin C."/>
        </authorList>
    </citation>
    <scope>NUCLEOTIDE SEQUENCE [LARGE SCALE GENOMIC DNA]</scope>
    <source>
        <strain evidence="2 3">CLIB 1767</strain>
    </source>
</reference>
<feature type="compositionally biased region" description="Low complexity" evidence="1">
    <location>
        <begin position="263"/>
        <end position="286"/>
    </location>
</feature>
<feature type="region of interest" description="Disordered" evidence="1">
    <location>
        <begin position="692"/>
        <end position="724"/>
    </location>
</feature>
<feature type="region of interest" description="Disordered" evidence="1">
    <location>
        <begin position="179"/>
        <end position="211"/>
    </location>
</feature>
<dbReference type="SUPFAM" id="SSF81901">
    <property type="entry name" value="HCP-like"/>
    <property type="match status" value="1"/>
</dbReference>
<feature type="region of interest" description="Disordered" evidence="1">
    <location>
        <begin position="1"/>
        <end position="40"/>
    </location>
</feature>
<feature type="compositionally biased region" description="Low complexity" evidence="1">
    <location>
        <begin position="492"/>
        <end position="502"/>
    </location>
</feature>
<dbReference type="EMBL" id="CAEFZW010000006">
    <property type="protein sequence ID" value="CAB4255254.1"/>
    <property type="molecule type" value="Genomic_DNA"/>
</dbReference>
<dbReference type="GeneID" id="64858294"/>
<dbReference type="Proteomes" id="UP000644660">
    <property type="component" value="Unassembled WGS sequence"/>
</dbReference>
<feature type="compositionally biased region" description="Polar residues" evidence="1">
    <location>
        <begin position="240"/>
        <end position="262"/>
    </location>
</feature>
<dbReference type="Gene3D" id="1.25.40.10">
    <property type="entry name" value="Tetratricopeptide repeat domain"/>
    <property type="match status" value="1"/>
</dbReference>
<dbReference type="PANTHER" id="PTHR43628">
    <property type="entry name" value="ACTIVATOR OF C KINASE PROTEIN 1-RELATED"/>
    <property type="match status" value="1"/>
</dbReference>
<accession>A0A8H2VHD9</accession>
<feature type="region of interest" description="Disordered" evidence="1">
    <location>
        <begin position="458"/>
        <end position="562"/>
    </location>
</feature>
<dbReference type="OrthoDB" id="2148946at2759"/>
<feature type="region of interest" description="Disordered" evidence="1">
    <location>
        <begin position="315"/>
        <end position="366"/>
    </location>
</feature>
<protein>
    <submittedName>
        <fullName evidence="2">Similar to Saccharomyces cerevisiae YBR007C DSF2 Deletion suppressor of mpt5 mutation</fullName>
    </submittedName>
</protein>
<feature type="compositionally biased region" description="Polar residues" evidence="1">
    <location>
        <begin position="315"/>
        <end position="332"/>
    </location>
</feature>
<dbReference type="GO" id="GO:0010972">
    <property type="term" value="P:negative regulation of G2/M transition of mitotic cell cycle"/>
    <property type="evidence" value="ECO:0007669"/>
    <property type="project" value="TreeGrafter"/>
</dbReference>
<dbReference type="InterPro" id="IPR011990">
    <property type="entry name" value="TPR-like_helical_dom_sf"/>
</dbReference>
<feature type="region of interest" description="Disordered" evidence="1">
    <location>
        <begin position="240"/>
        <end position="286"/>
    </location>
</feature>
<feature type="compositionally biased region" description="Low complexity" evidence="1">
    <location>
        <begin position="333"/>
        <end position="343"/>
    </location>
</feature>
<dbReference type="PANTHER" id="PTHR43628:SF11">
    <property type="entry name" value="PROTEIN DSF2"/>
    <property type="match status" value="1"/>
</dbReference>
<evidence type="ECO:0000313" key="2">
    <source>
        <dbReference type="EMBL" id="CAB4255254.1"/>
    </source>
</evidence>
<keyword evidence="3" id="KW-1185">Reference proteome</keyword>
<feature type="compositionally biased region" description="Polar residues" evidence="1">
    <location>
        <begin position="1"/>
        <end position="13"/>
    </location>
</feature>
<feature type="compositionally biased region" description="Polar residues" evidence="1">
    <location>
        <begin position="656"/>
        <end position="674"/>
    </location>
</feature>
<name>A0A8H2VHD9_9SACH</name>
<feature type="region of interest" description="Disordered" evidence="1">
    <location>
        <begin position="656"/>
        <end position="680"/>
    </location>
</feature>
<sequence length="914" mass="101878">MVTDDPNISSISEEVNKSSLDDSNNNNSSSNNTTTAYSDTNSISTYSYFNSNASVISYDSILTNDRLLDKLDLSQDDKILLQNVLEEEKRQETQSTNQQENDSRIICVPASQFPSLKVKQLPNDSLTNNNSRDSIRQLLEKDFTFKDKSLAAQVEQHYASTSRYSYIVEEDYDDDFLNPLSNKNSNADANANVNQNNTTTASTSTSSNPPRHIVMSNNYNFNNVDAQNRFNKIYSKQGRNSMTQPTQFNNNIRSKQQGNQRLSTNYPNTTNYSTSIKTNPTNNRLPNRNYNYNTNNSHHQSIPNFERFRLDNSILSKQNPPLNNSQNYSKFYNNNSTSNTSSNGISHNRRHSKEQYKYPGEDSNYDTSNGRFTHDKYQFQSVNDKFNKCQTPNSDSNMTVSSNASNKVDIGVAAKLYSGKVDSELPGAYMSKNRSTFTTPMNSIVNDKSTEYVNLITTPQKASRTGDDSQDTSSVVPLEKPISQKSHKKKSSLSSFKSLFKTPKSKKSHNSKEDLNSKSKSRSENSTKVKDFPRKDSSSSLDLTSSNSSVENSPSLGKSNLRKFIFPPNPSLHLDSKASHNKNGNIMYKDNHYRSLSDMNKPRIPKATTGSTSLQSSPSRVRKHKHSISTLSGEATIYLDNSKIIDLESHKISTGLSNVSSQDNDITNGDNNVRSSSPISLSNSLKENILMTPSNDLSQGDNHNSKGSCESTGSTIHGGHENQNTNTLITSAINMRIEGKLEASALKLKKACEAGNTTAFLLYGLALRHGCGTLEDQKLSLAYIKKATGIKSFDDEVYNRDINPLILEENNSIPTKLQEPLVPALHECGISYLKGYGGEEADELKGLKFLEKAASLNHVDSMCLCGIIWSQKSENRKKDISRAAAWFRLADKRGANLIGSDWIYKKKYTKGRLA</sequence>
<feature type="compositionally biased region" description="Low complexity" evidence="1">
    <location>
        <begin position="538"/>
        <end position="555"/>
    </location>
</feature>
<dbReference type="GO" id="GO:0032153">
    <property type="term" value="C:cell division site"/>
    <property type="evidence" value="ECO:0007669"/>
    <property type="project" value="TreeGrafter"/>
</dbReference>
<proteinExistence type="predicted"/>
<dbReference type="InterPro" id="IPR052945">
    <property type="entry name" value="Mitotic_Regulator"/>
</dbReference>
<organism evidence="2 3">
    <name type="scientific">Maudiozyma barnettii</name>
    <dbReference type="NCBI Taxonomy" id="61262"/>
    <lineage>
        <taxon>Eukaryota</taxon>
        <taxon>Fungi</taxon>
        <taxon>Dikarya</taxon>
        <taxon>Ascomycota</taxon>
        <taxon>Saccharomycotina</taxon>
        <taxon>Saccharomycetes</taxon>
        <taxon>Saccharomycetales</taxon>
        <taxon>Saccharomycetaceae</taxon>
        <taxon>Maudiozyma</taxon>
    </lineage>
</organism>
<evidence type="ECO:0000313" key="3">
    <source>
        <dbReference type="Proteomes" id="UP000644660"/>
    </source>
</evidence>
<feature type="compositionally biased region" description="Low complexity" evidence="1">
    <location>
        <begin position="21"/>
        <end position="40"/>
    </location>
</feature>
<comment type="caution">
    <text evidence="2">The sequence shown here is derived from an EMBL/GenBank/DDBJ whole genome shotgun (WGS) entry which is preliminary data.</text>
</comment>
<dbReference type="AlphaFoldDB" id="A0A8H2VHD9"/>
<feature type="compositionally biased region" description="Basic and acidic residues" evidence="1">
    <location>
        <begin position="510"/>
        <end position="537"/>
    </location>
</feature>
<gene>
    <name evidence="2" type="ORF">KABA2_06S01276</name>
</gene>
<dbReference type="RefSeq" id="XP_041407098.1">
    <property type="nucleotide sequence ID" value="XM_041551164.1"/>
</dbReference>
<evidence type="ECO:0000256" key="1">
    <source>
        <dbReference type="SAM" id="MobiDB-lite"/>
    </source>
</evidence>
<feature type="region of interest" description="Disordered" evidence="1">
    <location>
        <begin position="596"/>
        <end position="628"/>
    </location>
</feature>
<feature type="compositionally biased region" description="Polar residues" evidence="1">
    <location>
        <begin position="608"/>
        <end position="619"/>
    </location>
</feature>
<feature type="compositionally biased region" description="Low complexity" evidence="1">
    <location>
        <begin position="181"/>
        <end position="208"/>
    </location>
</feature>